<feature type="domain" description="Lipoyl-binding" evidence="3">
    <location>
        <begin position="42"/>
        <end position="127"/>
    </location>
</feature>
<proteinExistence type="inferred from homology"/>
<dbReference type="Pfam" id="PF01597">
    <property type="entry name" value="GCV_H"/>
    <property type="match status" value="1"/>
</dbReference>
<evidence type="ECO:0000259" key="3">
    <source>
        <dbReference type="PROSITE" id="PS50968"/>
    </source>
</evidence>
<evidence type="ECO:0000313" key="4">
    <source>
        <dbReference type="EMBL" id="VVU94859.1"/>
    </source>
</evidence>
<dbReference type="InterPro" id="IPR003016">
    <property type="entry name" value="2-oxoA_DH_lipoyl-BS"/>
</dbReference>
<dbReference type="CDD" id="cd06848">
    <property type="entry name" value="GCS_H"/>
    <property type="match status" value="1"/>
</dbReference>
<dbReference type="AlphaFoldDB" id="A0A5E8CJQ5"/>
<dbReference type="PROSITE" id="PS50968">
    <property type="entry name" value="BIOTINYL_LIPOYL"/>
    <property type="match status" value="1"/>
</dbReference>
<dbReference type="EMBL" id="CABVLZ010000002">
    <property type="protein sequence ID" value="VVU94859.1"/>
    <property type="molecule type" value="Genomic_DNA"/>
</dbReference>
<dbReference type="InterPro" id="IPR033753">
    <property type="entry name" value="GCV_H/Fam206"/>
</dbReference>
<comment type="similarity">
    <text evidence="1">Belongs to the GcvH family.</text>
</comment>
<dbReference type="InterPro" id="IPR011053">
    <property type="entry name" value="Single_hybrid_motif"/>
</dbReference>
<dbReference type="PROSITE" id="PS00189">
    <property type="entry name" value="LIPOYL"/>
    <property type="match status" value="1"/>
</dbReference>
<reference evidence="4" key="1">
    <citation type="submission" date="2019-09" db="EMBL/GenBank/DDBJ databases">
        <authorList>
            <person name="Needham M D."/>
        </authorList>
    </citation>
    <scope>NUCLEOTIDE SEQUENCE</scope>
</reference>
<dbReference type="Gene3D" id="2.40.50.100">
    <property type="match status" value="1"/>
</dbReference>
<dbReference type="GO" id="GO:0009249">
    <property type="term" value="P:protein lipoylation"/>
    <property type="evidence" value="ECO:0007669"/>
    <property type="project" value="TreeGrafter"/>
</dbReference>
<keyword evidence="2" id="KW-0450">Lipoyl</keyword>
<evidence type="ECO:0000256" key="1">
    <source>
        <dbReference type="ARBA" id="ARBA00009249"/>
    </source>
</evidence>
<protein>
    <submittedName>
        <fullName evidence="4">Glycine cleavage H-protein</fullName>
    </submittedName>
</protein>
<organism evidence="4">
    <name type="scientific">seawater metagenome</name>
    <dbReference type="NCBI Taxonomy" id="1561972"/>
    <lineage>
        <taxon>unclassified sequences</taxon>
        <taxon>metagenomes</taxon>
        <taxon>ecological metagenomes</taxon>
    </lineage>
</organism>
<dbReference type="InterPro" id="IPR000089">
    <property type="entry name" value="Biotin_lipoyl"/>
</dbReference>
<dbReference type="PANTHER" id="PTHR11715:SF3">
    <property type="entry name" value="GLYCINE CLEAVAGE SYSTEM H PROTEIN-RELATED"/>
    <property type="match status" value="1"/>
</dbReference>
<dbReference type="GO" id="GO:0005960">
    <property type="term" value="C:glycine cleavage complex"/>
    <property type="evidence" value="ECO:0007669"/>
    <property type="project" value="InterPro"/>
</dbReference>
<dbReference type="GO" id="GO:0005829">
    <property type="term" value="C:cytosol"/>
    <property type="evidence" value="ECO:0007669"/>
    <property type="project" value="TreeGrafter"/>
</dbReference>
<accession>A0A5E8CJQ5</accession>
<dbReference type="PANTHER" id="PTHR11715">
    <property type="entry name" value="GLYCINE CLEAVAGE SYSTEM H PROTEIN"/>
    <property type="match status" value="1"/>
</dbReference>
<dbReference type="SUPFAM" id="SSF51230">
    <property type="entry name" value="Single hybrid motif"/>
    <property type="match status" value="1"/>
</dbReference>
<gene>
    <name evidence="4" type="ORF">CPAV1605_584</name>
</gene>
<name>A0A5E8CJQ5_9ZZZZ</name>
<dbReference type="InterPro" id="IPR002930">
    <property type="entry name" value="GCV_H"/>
</dbReference>
<sequence>MLRIINRVKCVNGYKRFLHLTPRLNSIIYTDTKEWLYETKEFTKIGLSKEALEEMGELVFVEFPNVSNDNINSSEELALIESVKATSSVFSPYNCKIIENNIELLDNLENINNNPECIDNSWFLKIRKN</sequence>
<dbReference type="GO" id="GO:0019464">
    <property type="term" value="P:glycine decarboxylation via glycine cleavage system"/>
    <property type="evidence" value="ECO:0007669"/>
    <property type="project" value="InterPro"/>
</dbReference>
<evidence type="ECO:0000256" key="2">
    <source>
        <dbReference type="ARBA" id="ARBA00022823"/>
    </source>
</evidence>